<gene>
    <name evidence="1" type="primary">Necator_chrV.g20145</name>
    <name evidence="1" type="ORF">RB195_015353</name>
</gene>
<dbReference type="Proteomes" id="UP001303046">
    <property type="component" value="Unassembled WGS sequence"/>
</dbReference>
<keyword evidence="2" id="KW-1185">Reference proteome</keyword>
<evidence type="ECO:0008006" key="3">
    <source>
        <dbReference type="Google" id="ProtNLM"/>
    </source>
</evidence>
<accession>A0ABR1E463</accession>
<organism evidence="1 2">
    <name type="scientific">Necator americanus</name>
    <name type="common">Human hookworm</name>
    <dbReference type="NCBI Taxonomy" id="51031"/>
    <lineage>
        <taxon>Eukaryota</taxon>
        <taxon>Metazoa</taxon>
        <taxon>Ecdysozoa</taxon>
        <taxon>Nematoda</taxon>
        <taxon>Chromadorea</taxon>
        <taxon>Rhabditida</taxon>
        <taxon>Rhabditina</taxon>
        <taxon>Rhabditomorpha</taxon>
        <taxon>Strongyloidea</taxon>
        <taxon>Ancylostomatidae</taxon>
        <taxon>Bunostominae</taxon>
        <taxon>Necator</taxon>
    </lineage>
</organism>
<protein>
    <recommendedName>
        <fullName evidence="3">Reverse transcriptase domain-containing protein</fullName>
    </recommendedName>
</protein>
<sequence length="95" mass="10615">MGVKGDVRQVHNVRFADGIVRMTSSSSDAERMLAEFDKKYKKISPQLDLEKTMSMNNGFDIAFDAFDALKPRERIPMLWLGASKSGNELSGFGAR</sequence>
<evidence type="ECO:0000313" key="2">
    <source>
        <dbReference type="Proteomes" id="UP001303046"/>
    </source>
</evidence>
<reference evidence="1 2" key="1">
    <citation type="submission" date="2023-08" db="EMBL/GenBank/DDBJ databases">
        <title>A Necator americanus chromosomal reference genome.</title>
        <authorList>
            <person name="Ilik V."/>
            <person name="Petrzelkova K.J."/>
            <person name="Pardy F."/>
            <person name="Fuh T."/>
            <person name="Niatou-Singa F.S."/>
            <person name="Gouil Q."/>
            <person name="Baker L."/>
            <person name="Ritchie M.E."/>
            <person name="Jex A.R."/>
            <person name="Gazzola D."/>
            <person name="Li H."/>
            <person name="Toshio Fujiwara R."/>
            <person name="Zhan B."/>
            <person name="Aroian R.V."/>
            <person name="Pafco B."/>
            <person name="Schwarz E.M."/>
        </authorList>
    </citation>
    <scope>NUCLEOTIDE SEQUENCE [LARGE SCALE GENOMIC DNA]</scope>
    <source>
        <strain evidence="1 2">Aroian</strain>
        <tissue evidence="1">Whole animal</tissue>
    </source>
</reference>
<evidence type="ECO:0000313" key="1">
    <source>
        <dbReference type="EMBL" id="KAK6757477.1"/>
    </source>
</evidence>
<proteinExistence type="predicted"/>
<dbReference type="EMBL" id="JAVFWL010000005">
    <property type="protein sequence ID" value="KAK6757477.1"/>
    <property type="molecule type" value="Genomic_DNA"/>
</dbReference>
<name>A0ABR1E463_NECAM</name>
<comment type="caution">
    <text evidence="1">The sequence shown here is derived from an EMBL/GenBank/DDBJ whole genome shotgun (WGS) entry which is preliminary data.</text>
</comment>